<evidence type="ECO:0000256" key="5">
    <source>
        <dbReference type="ARBA" id="ARBA00022737"/>
    </source>
</evidence>
<dbReference type="Pfam" id="PF13424">
    <property type="entry name" value="TPR_12"/>
    <property type="match status" value="1"/>
</dbReference>
<keyword evidence="9" id="KW-0520">NAD</keyword>
<dbReference type="Gene3D" id="1.25.40.10">
    <property type="entry name" value="Tetratricopeptide repeat domain"/>
    <property type="match status" value="3"/>
</dbReference>
<organism evidence="10 11">
    <name type="scientific">Rotaria sordida</name>
    <dbReference type="NCBI Taxonomy" id="392033"/>
    <lineage>
        <taxon>Eukaryota</taxon>
        <taxon>Metazoa</taxon>
        <taxon>Spiralia</taxon>
        <taxon>Gnathifera</taxon>
        <taxon>Rotifera</taxon>
        <taxon>Eurotatoria</taxon>
        <taxon>Bdelloidea</taxon>
        <taxon>Philodinida</taxon>
        <taxon>Philodinidae</taxon>
        <taxon>Rotaria</taxon>
    </lineage>
</organism>
<keyword evidence="2 9" id="KW-0328">Glycosyltransferase</keyword>
<dbReference type="InterPro" id="IPR011990">
    <property type="entry name" value="TPR-like_helical_dom_sf"/>
</dbReference>
<evidence type="ECO:0000256" key="8">
    <source>
        <dbReference type="PROSITE-ProRule" id="PRU00339"/>
    </source>
</evidence>
<dbReference type="InterPro" id="IPR019734">
    <property type="entry name" value="TPR_rpt"/>
</dbReference>
<feature type="non-terminal residue" evidence="10">
    <location>
        <position position="575"/>
    </location>
</feature>
<feature type="repeat" description="TPR" evidence="8">
    <location>
        <begin position="425"/>
        <end position="458"/>
    </location>
</feature>
<keyword evidence="6 8" id="KW-0802">TPR repeat</keyword>
<dbReference type="EMBL" id="CAJOBD010006277">
    <property type="protein sequence ID" value="CAF4056801.1"/>
    <property type="molecule type" value="Genomic_DNA"/>
</dbReference>
<feature type="repeat" description="TPR" evidence="8">
    <location>
        <begin position="383"/>
        <end position="416"/>
    </location>
</feature>
<dbReference type="Pfam" id="PF01129">
    <property type="entry name" value="ART"/>
    <property type="match status" value="1"/>
</dbReference>
<evidence type="ECO:0000256" key="9">
    <source>
        <dbReference type="RuleBase" id="RU361228"/>
    </source>
</evidence>
<evidence type="ECO:0000256" key="7">
    <source>
        <dbReference type="ARBA" id="ARBA00047597"/>
    </source>
</evidence>
<accession>A0A819S3H0</accession>
<dbReference type="Proteomes" id="UP000663836">
    <property type="component" value="Unassembled WGS sequence"/>
</dbReference>
<evidence type="ECO:0000256" key="6">
    <source>
        <dbReference type="ARBA" id="ARBA00022803"/>
    </source>
</evidence>
<evidence type="ECO:0000256" key="2">
    <source>
        <dbReference type="ARBA" id="ARBA00022676"/>
    </source>
</evidence>
<keyword evidence="5" id="KW-0677">Repeat</keyword>
<dbReference type="AlphaFoldDB" id="A0A819S3H0"/>
<dbReference type="EC" id="2.4.2.31" evidence="9"/>
<dbReference type="GO" id="GO:0106274">
    <property type="term" value="F:NAD+-protein-arginine ADP-ribosyltransferase activity"/>
    <property type="evidence" value="ECO:0007669"/>
    <property type="project" value="UniProtKB-EC"/>
</dbReference>
<comment type="similarity">
    <text evidence="1 9">Belongs to the Arg-specific ADP-ribosyltransferase family.</text>
</comment>
<reference evidence="10" key="1">
    <citation type="submission" date="2021-02" db="EMBL/GenBank/DDBJ databases">
        <authorList>
            <person name="Nowell W R."/>
        </authorList>
    </citation>
    <scope>NUCLEOTIDE SEQUENCE</scope>
</reference>
<dbReference type="SUPFAM" id="SSF56399">
    <property type="entry name" value="ADP-ribosylation"/>
    <property type="match status" value="1"/>
</dbReference>
<feature type="repeat" description="TPR" evidence="8">
    <location>
        <begin position="467"/>
        <end position="500"/>
    </location>
</feature>
<dbReference type="SUPFAM" id="SSF48452">
    <property type="entry name" value="TPR-like"/>
    <property type="match status" value="2"/>
</dbReference>
<dbReference type="PROSITE" id="PS51996">
    <property type="entry name" value="TR_MART"/>
    <property type="match status" value="1"/>
</dbReference>
<protein>
    <recommendedName>
        <fullName evidence="9">NAD(P)(+)--arginine ADP-ribosyltransferase</fullName>
        <ecNumber evidence="9">2.4.2.31</ecNumber>
    </recommendedName>
    <alternativeName>
        <fullName evidence="9">Mono(ADP-ribosyl)transferase</fullName>
    </alternativeName>
</protein>
<dbReference type="PROSITE" id="PS50293">
    <property type="entry name" value="TPR_REGION"/>
    <property type="match status" value="1"/>
</dbReference>
<evidence type="ECO:0000313" key="11">
    <source>
        <dbReference type="Proteomes" id="UP000663836"/>
    </source>
</evidence>
<feature type="repeat" description="TPR" evidence="8">
    <location>
        <begin position="323"/>
        <end position="356"/>
    </location>
</feature>
<dbReference type="Pfam" id="PF13374">
    <property type="entry name" value="TPR_10"/>
    <property type="match status" value="1"/>
</dbReference>
<dbReference type="PANTHER" id="PTHR45641:SF19">
    <property type="entry name" value="NEPHROCYSTIN-3"/>
    <property type="match status" value="1"/>
</dbReference>
<sequence>MEQIFQAIKFDSGHIGSLTSISILTKKDIEKKNYESNEFDKAFMYTQLLKENLLDIEYDYKAKTKLVEYCRIKYADADYQLSLIDEFELEYNKELAIEWYTKESFLYSMMNRALRSQDIETIMKMGFFILDLHKQIEKIYNEQKNQHEIITVYRGQSMLLDEFEKLKTSIGALLSFNNFLSTSIDLNISTQFAIRAAENPKVNAVLFEMIVDPKISSVPLAFLAENSSYKYENEILFSMHTVFRIIDVQHIQDQYWLVNLNLTSDHDQALKTLTDHFRKEIEGGTPLDRIGHLMLKMGEFNQAEKIYDAQLNSENEKPWRKQVHLNHQLGYVYSEKDDYIAALSYYQKALDIERANVSEQDSSLASTYNNMASFHSPDHPSIATTYNNLGSVYSSLGEYAAALNFYKKTLTIRQKTLPANHPDFGSIYNNIGSSYSALGDKDTALSFYQKSLEIQEKILPSTHVDLAQSYANMGTIYNSLEDHLKALEYHKKSLSIREISLPSNHPDMAMCYSNIGSVYDSLGDYVTALSFFEKSLDIGRKSLPEDHISFAHIYDNLGSVYDSMDDKSKAEIYYQ</sequence>
<keyword evidence="4" id="KW-0548">Nucleotidyltransferase</keyword>
<dbReference type="GO" id="GO:0016779">
    <property type="term" value="F:nucleotidyltransferase activity"/>
    <property type="evidence" value="ECO:0007669"/>
    <property type="project" value="UniProtKB-KW"/>
</dbReference>
<keyword evidence="3 9" id="KW-0808">Transferase</keyword>
<evidence type="ECO:0000256" key="4">
    <source>
        <dbReference type="ARBA" id="ARBA00022695"/>
    </source>
</evidence>
<comment type="catalytic activity">
    <reaction evidence="7 9">
        <text>L-arginyl-[protein] + NAD(+) = N(omega)-(ADP-D-ribosyl)-L-arginyl-[protein] + nicotinamide + H(+)</text>
        <dbReference type="Rhea" id="RHEA:19149"/>
        <dbReference type="Rhea" id="RHEA-COMP:10532"/>
        <dbReference type="Rhea" id="RHEA-COMP:15087"/>
        <dbReference type="ChEBI" id="CHEBI:15378"/>
        <dbReference type="ChEBI" id="CHEBI:17154"/>
        <dbReference type="ChEBI" id="CHEBI:29965"/>
        <dbReference type="ChEBI" id="CHEBI:57540"/>
        <dbReference type="ChEBI" id="CHEBI:142554"/>
        <dbReference type="EC" id="2.4.2.31"/>
    </reaction>
</comment>
<dbReference type="Gene3D" id="3.90.176.10">
    <property type="entry name" value="Toxin ADP-ribosyltransferase, Chain A, domain 1"/>
    <property type="match status" value="1"/>
</dbReference>
<feature type="repeat" description="TPR" evidence="8">
    <location>
        <begin position="509"/>
        <end position="542"/>
    </location>
</feature>
<name>A0A819S3H0_9BILA</name>
<dbReference type="SMART" id="SM00028">
    <property type="entry name" value="TPR"/>
    <property type="match status" value="6"/>
</dbReference>
<dbReference type="PROSITE" id="PS50005">
    <property type="entry name" value="TPR"/>
    <property type="match status" value="5"/>
</dbReference>
<proteinExistence type="inferred from homology"/>
<dbReference type="PANTHER" id="PTHR45641">
    <property type="entry name" value="TETRATRICOPEPTIDE REPEAT PROTEIN (AFU_ORTHOLOGUE AFUA_6G03870)"/>
    <property type="match status" value="1"/>
</dbReference>
<dbReference type="InterPro" id="IPR000768">
    <property type="entry name" value="ART"/>
</dbReference>
<dbReference type="Pfam" id="PF13181">
    <property type="entry name" value="TPR_8"/>
    <property type="match status" value="3"/>
</dbReference>
<evidence type="ECO:0000256" key="3">
    <source>
        <dbReference type="ARBA" id="ARBA00022679"/>
    </source>
</evidence>
<evidence type="ECO:0000256" key="1">
    <source>
        <dbReference type="ARBA" id="ARBA00009558"/>
    </source>
</evidence>
<comment type="caution">
    <text evidence="10">The sequence shown here is derived from an EMBL/GenBank/DDBJ whole genome shotgun (WGS) entry which is preliminary data.</text>
</comment>
<gene>
    <name evidence="10" type="ORF">JBS370_LOCUS29358</name>
</gene>
<evidence type="ECO:0000313" key="10">
    <source>
        <dbReference type="EMBL" id="CAF4056801.1"/>
    </source>
</evidence>
<keyword evidence="9" id="KW-0521">NADP</keyword>